<organism evidence="10 11">
    <name type="scientific">Luteibacter flocculans</name>
    <dbReference type="NCBI Taxonomy" id="2780091"/>
    <lineage>
        <taxon>Bacteria</taxon>
        <taxon>Pseudomonadati</taxon>
        <taxon>Pseudomonadota</taxon>
        <taxon>Gammaproteobacteria</taxon>
        <taxon>Lysobacterales</taxon>
        <taxon>Rhodanobacteraceae</taxon>
        <taxon>Luteibacter</taxon>
    </lineage>
</organism>
<protein>
    <submittedName>
        <fullName evidence="10">Response regulator transcription factor</fullName>
    </submittedName>
</protein>
<dbReference type="EMBL" id="CP063231">
    <property type="protein sequence ID" value="URL57097.1"/>
    <property type="molecule type" value="Genomic_DNA"/>
</dbReference>
<evidence type="ECO:0000313" key="11">
    <source>
        <dbReference type="Proteomes" id="UP001056681"/>
    </source>
</evidence>
<keyword evidence="4 7" id="KW-0238">DNA-binding</keyword>
<feature type="domain" description="OmpR/PhoB-type" evidence="9">
    <location>
        <begin position="119"/>
        <end position="222"/>
    </location>
</feature>
<dbReference type="InterPro" id="IPR016032">
    <property type="entry name" value="Sig_transdc_resp-reg_C-effctor"/>
</dbReference>
<keyword evidence="1 6" id="KW-0597">Phosphoprotein</keyword>
<evidence type="ECO:0000313" key="10">
    <source>
        <dbReference type="EMBL" id="URL57097.1"/>
    </source>
</evidence>
<feature type="domain" description="Response regulatory" evidence="8">
    <location>
        <begin position="1"/>
        <end position="113"/>
    </location>
</feature>
<evidence type="ECO:0000256" key="2">
    <source>
        <dbReference type="ARBA" id="ARBA00023012"/>
    </source>
</evidence>
<dbReference type="Gene3D" id="3.40.50.2300">
    <property type="match status" value="1"/>
</dbReference>
<dbReference type="Pfam" id="PF00072">
    <property type="entry name" value="Response_reg"/>
    <property type="match status" value="1"/>
</dbReference>
<evidence type="ECO:0000256" key="6">
    <source>
        <dbReference type="PROSITE-ProRule" id="PRU00169"/>
    </source>
</evidence>
<dbReference type="SUPFAM" id="SSF52172">
    <property type="entry name" value="CheY-like"/>
    <property type="match status" value="1"/>
</dbReference>
<dbReference type="RefSeq" id="WP_250338047.1">
    <property type="nucleotide sequence ID" value="NZ_CP063231.1"/>
</dbReference>
<proteinExistence type="predicted"/>
<evidence type="ECO:0000259" key="9">
    <source>
        <dbReference type="PROSITE" id="PS51755"/>
    </source>
</evidence>
<sequence>MVEDDDDLRKEILGPGLACYGFEVTTCATAEEFHLKRASQAFDLMVVDINLPDDSGLRIIQGLRSEGSQAGIIALSAMPIESAGLSAYQLGTDLYLMKPVTVGLLASALHAVLRRSWTPRAASAGPAAMAAPATDGWYVSGPMGEVLALTQAERIVVQRLRQGQGNPVDRELLIESLTTDVEDFDPHRIEVLIHRLRRKLIRSERPHLEIVTVRGAGYVLVES</sequence>
<keyword evidence="3" id="KW-0805">Transcription regulation</keyword>
<evidence type="ECO:0000259" key="8">
    <source>
        <dbReference type="PROSITE" id="PS50110"/>
    </source>
</evidence>
<keyword evidence="11" id="KW-1185">Reference proteome</keyword>
<dbReference type="SMART" id="SM00862">
    <property type="entry name" value="Trans_reg_C"/>
    <property type="match status" value="1"/>
</dbReference>
<evidence type="ECO:0000256" key="1">
    <source>
        <dbReference type="ARBA" id="ARBA00022553"/>
    </source>
</evidence>
<name>A0ABY4SZG2_9GAMM</name>
<feature type="modified residue" description="4-aspartylphosphate" evidence="6">
    <location>
        <position position="48"/>
    </location>
</feature>
<evidence type="ECO:0000256" key="7">
    <source>
        <dbReference type="PROSITE-ProRule" id="PRU01091"/>
    </source>
</evidence>
<dbReference type="PANTHER" id="PTHR48111:SF1">
    <property type="entry name" value="TWO-COMPONENT RESPONSE REGULATOR ORR33"/>
    <property type="match status" value="1"/>
</dbReference>
<reference evidence="10" key="1">
    <citation type="submission" date="2020-10" db="EMBL/GenBank/DDBJ databases">
        <title>Whole-genome sequence of Luteibacter sp. EIF3.</title>
        <authorList>
            <person name="Friedrich I."/>
            <person name="Hertel R."/>
            <person name="Daniel R."/>
        </authorList>
    </citation>
    <scope>NUCLEOTIDE SEQUENCE</scope>
    <source>
        <strain evidence="10">EIF3</strain>
    </source>
</reference>
<dbReference type="InterPro" id="IPR011006">
    <property type="entry name" value="CheY-like_superfamily"/>
</dbReference>
<dbReference type="Proteomes" id="UP001056681">
    <property type="component" value="Chromosome"/>
</dbReference>
<dbReference type="PROSITE" id="PS50110">
    <property type="entry name" value="RESPONSE_REGULATORY"/>
    <property type="match status" value="1"/>
</dbReference>
<dbReference type="PROSITE" id="PS51755">
    <property type="entry name" value="OMPR_PHOB"/>
    <property type="match status" value="1"/>
</dbReference>
<keyword evidence="5" id="KW-0804">Transcription</keyword>
<dbReference type="InterPro" id="IPR036388">
    <property type="entry name" value="WH-like_DNA-bd_sf"/>
</dbReference>
<dbReference type="Gene3D" id="1.10.10.10">
    <property type="entry name" value="Winged helix-like DNA-binding domain superfamily/Winged helix DNA-binding domain"/>
    <property type="match status" value="1"/>
</dbReference>
<gene>
    <name evidence="10" type="ORF">IM816_10555</name>
</gene>
<dbReference type="SUPFAM" id="SSF46894">
    <property type="entry name" value="C-terminal effector domain of the bipartite response regulators"/>
    <property type="match status" value="1"/>
</dbReference>
<accession>A0ABY4SZG2</accession>
<dbReference type="InterPro" id="IPR001867">
    <property type="entry name" value="OmpR/PhoB-type_DNA-bd"/>
</dbReference>
<keyword evidence="2" id="KW-0902">Two-component regulatory system</keyword>
<dbReference type="InterPro" id="IPR001789">
    <property type="entry name" value="Sig_transdc_resp-reg_receiver"/>
</dbReference>
<dbReference type="SMART" id="SM00448">
    <property type="entry name" value="REC"/>
    <property type="match status" value="1"/>
</dbReference>
<dbReference type="CDD" id="cd00383">
    <property type="entry name" value="trans_reg_C"/>
    <property type="match status" value="1"/>
</dbReference>
<evidence type="ECO:0000256" key="5">
    <source>
        <dbReference type="ARBA" id="ARBA00023163"/>
    </source>
</evidence>
<evidence type="ECO:0000256" key="3">
    <source>
        <dbReference type="ARBA" id="ARBA00023015"/>
    </source>
</evidence>
<feature type="DNA-binding region" description="OmpR/PhoB-type" evidence="7">
    <location>
        <begin position="119"/>
        <end position="222"/>
    </location>
</feature>
<dbReference type="InterPro" id="IPR039420">
    <property type="entry name" value="WalR-like"/>
</dbReference>
<dbReference type="PANTHER" id="PTHR48111">
    <property type="entry name" value="REGULATOR OF RPOS"/>
    <property type="match status" value="1"/>
</dbReference>
<evidence type="ECO:0000256" key="4">
    <source>
        <dbReference type="ARBA" id="ARBA00023125"/>
    </source>
</evidence>
<dbReference type="Pfam" id="PF00486">
    <property type="entry name" value="Trans_reg_C"/>
    <property type="match status" value="1"/>
</dbReference>